<accession>A0ABW0MTI0</accession>
<dbReference type="Gene3D" id="1.20.1250.20">
    <property type="entry name" value="MFS general substrate transporter like domains"/>
    <property type="match status" value="1"/>
</dbReference>
<feature type="transmembrane region" description="Helical" evidence="7">
    <location>
        <begin position="273"/>
        <end position="300"/>
    </location>
</feature>
<keyword evidence="5 7" id="KW-1133">Transmembrane helix</keyword>
<name>A0ABW0MTI0_9BURK</name>
<keyword evidence="3" id="KW-1003">Cell membrane</keyword>
<dbReference type="PANTHER" id="PTHR42718">
    <property type="entry name" value="MAJOR FACILITATOR SUPERFAMILY MULTIDRUG TRANSPORTER MFSC"/>
    <property type="match status" value="1"/>
</dbReference>
<feature type="transmembrane region" description="Helical" evidence="7">
    <location>
        <begin position="209"/>
        <end position="226"/>
    </location>
</feature>
<evidence type="ECO:0000256" key="4">
    <source>
        <dbReference type="ARBA" id="ARBA00022692"/>
    </source>
</evidence>
<evidence type="ECO:0000256" key="2">
    <source>
        <dbReference type="ARBA" id="ARBA00022448"/>
    </source>
</evidence>
<sequence length="463" mass="47355">MMKPEPAVHAAGQDLETAALRWATLAILLGTFVGNLGVSIANVALPSIAQDLHAQAAQAIWVVNAYQLAMVVAVLPLASVGEKFGYKRVFMAGLFVFTLASLLCAVAPNLEALVAARVLQGLGGACVSTIVPALLRAVFPPRLVGAGIGYLALTVAVSAAIGPSVAAAVLSHASWRWLFGLNLPLALIAIVLAARILPRSRPLARSFDLGGAVLNAVTLTLFVIGASELGDAAQRGLAALLLVLGCLSALLLVRHQRGRAAPLLPLDLLRIPVLRLSTGTSIASYTAQTVALLALPFLLITEMGKSAAATGLLMTPWPLVIVVVAPLSGKLADRFDSERIGALGLALFTLGLATLALLPAAPSDMDIVWRVTLCGIGFGLFQTPNNRLLLTSAPPERSGAAGGLMTMARMVGMTGGAALATVMLDLYGTRGAGTALGIAAGVAGLGLLVAVLRMRQGPSAAPA</sequence>
<comment type="caution">
    <text evidence="9">The sequence shown here is derived from an EMBL/GenBank/DDBJ whole genome shotgun (WGS) entry which is preliminary data.</text>
</comment>
<dbReference type="Gene3D" id="1.20.1720.10">
    <property type="entry name" value="Multidrug resistance protein D"/>
    <property type="match status" value="1"/>
</dbReference>
<evidence type="ECO:0000256" key="7">
    <source>
        <dbReference type="SAM" id="Phobius"/>
    </source>
</evidence>
<organism evidence="9 10">
    <name type="scientific">Massilia suwonensis</name>
    <dbReference type="NCBI Taxonomy" id="648895"/>
    <lineage>
        <taxon>Bacteria</taxon>
        <taxon>Pseudomonadati</taxon>
        <taxon>Pseudomonadota</taxon>
        <taxon>Betaproteobacteria</taxon>
        <taxon>Burkholderiales</taxon>
        <taxon>Oxalobacteraceae</taxon>
        <taxon>Telluria group</taxon>
        <taxon>Massilia</taxon>
    </lineage>
</organism>
<keyword evidence="6 7" id="KW-0472">Membrane</keyword>
<dbReference type="PROSITE" id="PS50850">
    <property type="entry name" value="MFS"/>
    <property type="match status" value="1"/>
</dbReference>
<proteinExistence type="predicted"/>
<dbReference type="SUPFAM" id="SSF103473">
    <property type="entry name" value="MFS general substrate transporter"/>
    <property type="match status" value="1"/>
</dbReference>
<feature type="transmembrane region" description="Helical" evidence="7">
    <location>
        <begin position="306"/>
        <end position="328"/>
    </location>
</feature>
<dbReference type="RefSeq" id="WP_379761376.1">
    <property type="nucleotide sequence ID" value="NZ_JBHSMR010000014.1"/>
</dbReference>
<protein>
    <submittedName>
        <fullName evidence="9">MFS transporter</fullName>
    </submittedName>
</protein>
<feature type="domain" description="Major facilitator superfamily (MFS) profile" evidence="8">
    <location>
        <begin position="23"/>
        <end position="458"/>
    </location>
</feature>
<feature type="transmembrane region" description="Helical" evidence="7">
    <location>
        <begin position="232"/>
        <end position="253"/>
    </location>
</feature>
<feature type="transmembrane region" description="Helical" evidence="7">
    <location>
        <begin position="56"/>
        <end position="77"/>
    </location>
</feature>
<evidence type="ECO:0000259" key="8">
    <source>
        <dbReference type="PROSITE" id="PS50850"/>
    </source>
</evidence>
<feature type="transmembrane region" description="Helical" evidence="7">
    <location>
        <begin position="406"/>
        <end position="427"/>
    </location>
</feature>
<feature type="transmembrane region" description="Helical" evidence="7">
    <location>
        <begin position="367"/>
        <end position="385"/>
    </location>
</feature>
<feature type="transmembrane region" description="Helical" evidence="7">
    <location>
        <begin position="20"/>
        <end position="44"/>
    </location>
</feature>
<evidence type="ECO:0000313" key="10">
    <source>
        <dbReference type="Proteomes" id="UP001596101"/>
    </source>
</evidence>
<evidence type="ECO:0000313" key="9">
    <source>
        <dbReference type="EMBL" id="MFC5481175.1"/>
    </source>
</evidence>
<feature type="transmembrane region" description="Helical" evidence="7">
    <location>
        <begin position="89"/>
        <end position="108"/>
    </location>
</feature>
<dbReference type="Proteomes" id="UP001596101">
    <property type="component" value="Unassembled WGS sequence"/>
</dbReference>
<feature type="transmembrane region" description="Helical" evidence="7">
    <location>
        <begin position="147"/>
        <end position="171"/>
    </location>
</feature>
<evidence type="ECO:0000256" key="5">
    <source>
        <dbReference type="ARBA" id="ARBA00022989"/>
    </source>
</evidence>
<dbReference type="InterPro" id="IPR020846">
    <property type="entry name" value="MFS_dom"/>
</dbReference>
<feature type="transmembrane region" description="Helical" evidence="7">
    <location>
        <begin position="114"/>
        <end position="135"/>
    </location>
</feature>
<keyword evidence="4 7" id="KW-0812">Transmembrane</keyword>
<dbReference type="InterPro" id="IPR011701">
    <property type="entry name" value="MFS"/>
</dbReference>
<evidence type="ECO:0000256" key="6">
    <source>
        <dbReference type="ARBA" id="ARBA00023136"/>
    </source>
</evidence>
<evidence type="ECO:0000256" key="1">
    <source>
        <dbReference type="ARBA" id="ARBA00004651"/>
    </source>
</evidence>
<dbReference type="Pfam" id="PF07690">
    <property type="entry name" value="MFS_1"/>
    <property type="match status" value="1"/>
</dbReference>
<dbReference type="EMBL" id="JBHSMR010000014">
    <property type="protein sequence ID" value="MFC5481175.1"/>
    <property type="molecule type" value="Genomic_DNA"/>
</dbReference>
<dbReference type="InterPro" id="IPR036259">
    <property type="entry name" value="MFS_trans_sf"/>
</dbReference>
<evidence type="ECO:0000256" key="3">
    <source>
        <dbReference type="ARBA" id="ARBA00022475"/>
    </source>
</evidence>
<dbReference type="CDD" id="cd17321">
    <property type="entry name" value="MFS_MMR_MDR_like"/>
    <property type="match status" value="1"/>
</dbReference>
<reference evidence="10" key="1">
    <citation type="journal article" date="2019" name="Int. J. Syst. Evol. Microbiol.">
        <title>The Global Catalogue of Microorganisms (GCM) 10K type strain sequencing project: providing services to taxonomists for standard genome sequencing and annotation.</title>
        <authorList>
            <consortium name="The Broad Institute Genomics Platform"/>
            <consortium name="The Broad Institute Genome Sequencing Center for Infectious Disease"/>
            <person name="Wu L."/>
            <person name="Ma J."/>
        </authorList>
    </citation>
    <scope>NUCLEOTIDE SEQUENCE [LARGE SCALE GENOMIC DNA]</scope>
    <source>
        <strain evidence="10">CCUG 43111</strain>
    </source>
</reference>
<feature type="transmembrane region" description="Helical" evidence="7">
    <location>
        <begin position="340"/>
        <end position="361"/>
    </location>
</feature>
<feature type="transmembrane region" description="Helical" evidence="7">
    <location>
        <begin position="177"/>
        <end position="197"/>
    </location>
</feature>
<keyword evidence="10" id="KW-1185">Reference proteome</keyword>
<comment type="subcellular location">
    <subcellularLocation>
        <location evidence="1">Cell membrane</location>
        <topology evidence="1">Multi-pass membrane protein</topology>
    </subcellularLocation>
</comment>
<dbReference type="PANTHER" id="PTHR42718:SF46">
    <property type="entry name" value="BLR6921 PROTEIN"/>
    <property type="match status" value="1"/>
</dbReference>
<feature type="transmembrane region" description="Helical" evidence="7">
    <location>
        <begin position="433"/>
        <end position="452"/>
    </location>
</feature>
<gene>
    <name evidence="9" type="ORF">ACFPQ5_23520</name>
</gene>
<dbReference type="PRINTS" id="PR01036">
    <property type="entry name" value="TCRTETB"/>
</dbReference>
<keyword evidence="2" id="KW-0813">Transport</keyword>